<dbReference type="EMBL" id="VCKW01000085">
    <property type="protein sequence ID" value="TMQ99253.1"/>
    <property type="molecule type" value="Genomic_DNA"/>
</dbReference>
<dbReference type="AlphaFoldDB" id="A0A5C4JB06"/>
<evidence type="ECO:0000313" key="1">
    <source>
        <dbReference type="EMBL" id="TMQ99253.1"/>
    </source>
</evidence>
<organism evidence="1 2">
    <name type="scientific">Actinomadura soli</name>
    <dbReference type="NCBI Taxonomy" id="2508997"/>
    <lineage>
        <taxon>Bacteria</taxon>
        <taxon>Bacillati</taxon>
        <taxon>Actinomycetota</taxon>
        <taxon>Actinomycetes</taxon>
        <taxon>Streptosporangiales</taxon>
        <taxon>Thermomonosporaceae</taxon>
        <taxon>Actinomadura</taxon>
    </lineage>
</organism>
<dbReference type="OrthoDB" id="3477480at2"/>
<gene>
    <name evidence="1" type="ORF">ETD83_18035</name>
</gene>
<reference evidence="1 2" key="1">
    <citation type="submission" date="2019-05" db="EMBL/GenBank/DDBJ databases">
        <title>Draft genome sequence of Actinomadura sp. 14C53.</title>
        <authorList>
            <person name="Saricaoglu S."/>
            <person name="Isik K."/>
        </authorList>
    </citation>
    <scope>NUCLEOTIDE SEQUENCE [LARGE SCALE GENOMIC DNA]</scope>
    <source>
        <strain evidence="1 2">14C53</strain>
    </source>
</reference>
<dbReference type="RefSeq" id="WP_138646295.1">
    <property type="nucleotide sequence ID" value="NZ_VCKW01000085.1"/>
</dbReference>
<protein>
    <submittedName>
        <fullName evidence="1">Uncharacterized protein</fullName>
    </submittedName>
</protein>
<accession>A0A5C4JB06</accession>
<comment type="caution">
    <text evidence="1">The sequence shown here is derived from an EMBL/GenBank/DDBJ whole genome shotgun (WGS) entry which is preliminary data.</text>
</comment>
<evidence type="ECO:0000313" key="2">
    <source>
        <dbReference type="Proteomes" id="UP000309174"/>
    </source>
</evidence>
<dbReference type="Proteomes" id="UP000309174">
    <property type="component" value="Unassembled WGS sequence"/>
</dbReference>
<proteinExistence type="predicted"/>
<keyword evidence="2" id="KW-1185">Reference proteome</keyword>
<sequence length="534" mass="59305">MLREDGQAPIIGPSFPAPDIQLPTLRTLGYRKIGDRLVPILHTKMLLLGELWWHDEDELGGVDDVISFRPQRLWLASANGTSSSRENLEFGLWLDDPDAQPHQERIVLIRQPFTDDTPEPLDRVAGLLVLLYAQPVTRLAHLTIDAVTDDRVRLKIAEEDLPPPEPLTGLTASVVSQRRNMRAAANSTSPWLFPGRLAGRPISATRPRQRPRAVGITRADRTAALDQLLRDIPAPVLADLVGCNPRFAAERAATLATDWDHLRRTTSHGQAHCSPLRTEELKPQVREGLPDAVRPRRPVTRNSMAVDHPARHSVRMTSPKKPLLRPVAEDGDWRDTAIIGYFENDGTLAAGYLDAARVLVDHWTEHHPSDQLVLPALNLLRHGIELALKDQIREAAERVRADGITEPDLMPEAVDRRLSVTHSISGLVAELNAYLGRLQLGANDKLPDDTMEVLESLHLLDEKGQALRYSTVKTGKGKNSKLVPARPEQQAFNFPAVAATLHNAGTLILYGVSGVLGEYEDYQADMRQMYGETY</sequence>
<name>A0A5C4JB06_9ACTN</name>